<evidence type="ECO:0008006" key="5">
    <source>
        <dbReference type="Google" id="ProtNLM"/>
    </source>
</evidence>
<reference evidence="3" key="1">
    <citation type="journal article" date="2023" name="bioRxiv">
        <title>Improved chromosome-level genome assembly for marigold (Tagetes erecta).</title>
        <authorList>
            <person name="Jiang F."/>
            <person name="Yuan L."/>
            <person name="Wang S."/>
            <person name="Wang H."/>
            <person name="Xu D."/>
            <person name="Wang A."/>
            <person name="Fan W."/>
        </authorList>
    </citation>
    <scope>NUCLEOTIDE SEQUENCE</scope>
    <source>
        <strain evidence="3">WSJ</strain>
        <tissue evidence="3">Leaf</tissue>
    </source>
</reference>
<feature type="compositionally biased region" description="Polar residues" evidence="1">
    <location>
        <begin position="17"/>
        <end position="34"/>
    </location>
</feature>
<name>A0AAD8P147_TARER</name>
<keyword evidence="4" id="KW-1185">Reference proteome</keyword>
<sequence length="410" mass="46930">MVALKHKKKPSRFHPPSHSTSPQHLRTSAAPSTPQHLRQPCYLLRRPASSDAAAASLTRFFDVVVDVVVTVVFVNFVVVVDVVVVNVVVVNVVVNARKIIIVDVDVFVFVVVVEVVVVNVIVVLVVNIFFNGKTILSKIWSPKQAIYSKVFLFIIQITMWKPVLMVKLVRQFSHLQSVRAQPVFYIHSQTTVTKTCVDIYLGEPISKRQIGENVSRNEKVNFVVRILNELNDDSKESVYNALDAWVAWEKDFPIGRLRQALVGLEKEQQWHRIIHVIKWMLSKGQGTTIGTYGQLVRALDMDHRVEEAHEVWVKKLAVDLHSVPWQLCHQMISVYYRNNMMEQVIKLFKGLEAFDRKPRDKKIVKKVGDAYEILGLVEEKERVLEKYKSLFNETSSSKKPTRTSKKKSKG</sequence>
<feature type="transmembrane region" description="Helical" evidence="2">
    <location>
        <begin position="106"/>
        <end position="130"/>
    </location>
</feature>
<feature type="transmembrane region" description="Helical" evidence="2">
    <location>
        <begin position="67"/>
        <end position="94"/>
    </location>
</feature>
<protein>
    <recommendedName>
        <fullName evidence="5">Pentatricopeptide repeat-containing protein</fullName>
    </recommendedName>
</protein>
<evidence type="ECO:0000313" key="3">
    <source>
        <dbReference type="EMBL" id="KAK1429483.1"/>
    </source>
</evidence>
<dbReference type="EMBL" id="JAUHHV010000003">
    <property type="protein sequence ID" value="KAK1429483.1"/>
    <property type="molecule type" value="Genomic_DNA"/>
</dbReference>
<feature type="region of interest" description="Disordered" evidence="1">
    <location>
        <begin position="1"/>
        <end position="34"/>
    </location>
</feature>
<keyword evidence="2" id="KW-0812">Transmembrane</keyword>
<comment type="caution">
    <text evidence="3">The sequence shown here is derived from an EMBL/GenBank/DDBJ whole genome shotgun (WGS) entry which is preliminary data.</text>
</comment>
<dbReference type="AlphaFoldDB" id="A0AAD8P147"/>
<dbReference type="Proteomes" id="UP001229421">
    <property type="component" value="Unassembled WGS sequence"/>
</dbReference>
<keyword evidence="2" id="KW-1133">Transmembrane helix</keyword>
<evidence type="ECO:0000313" key="4">
    <source>
        <dbReference type="Proteomes" id="UP001229421"/>
    </source>
</evidence>
<dbReference type="Gene3D" id="1.25.40.10">
    <property type="entry name" value="Tetratricopeptide repeat domain"/>
    <property type="match status" value="1"/>
</dbReference>
<dbReference type="InterPro" id="IPR011990">
    <property type="entry name" value="TPR-like_helical_dom_sf"/>
</dbReference>
<gene>
    <name evidence="3" type="ORF">QVD17_11692</name>
</gene>
<dbReference type="PANTHER" id="PTHR47603">
    <property type="entry name" value="PPR CONTAINING-LIKE PROTEIN"/>
    <property type="match status" value="1"/>
</dbReference>
<evidence type="ECO:0000256" key="1">
    <source>
        <dbReference type="SAM" id="MobiDB-lite"/>
    </source>
</evidence>
<proteinExistence type="predicted"/>
<keyword evidence="2" id="KW-0472">Membrane</keyword>
<organism evidence="3 4">
    <name type="scientific">Tagetes erecta</name>
    <name type="common">African marigold</name>
    <dbReference type="NCBI Taxonomy" id="13708"/>
    <lineage>
        <taxon>Eukaryota</taxon>
        <taxon>Viridiplantae</taxon>
        <taxon>Streptophyta</taxon>
        <taxon>Embryophyta</taxon>
        <taxon>Tracheophyta</taxon>
        <taxon>Spermatophyta</taxon>
        <taxon>Magnoliopsida</taxon>
        <taxon>eudicotyledons</taxon>
        <taxon>Gunneridae</taxon>
        <taxon>Pentapetalae</taxon>
        <taxon>asterids</taxon>
        <taxon>campanulids</taxon>
        <taxon>Asterales</taxon>
        <taxon>Asteraceae</taxon>
        <taxon>Asteroideae</taxon>
        <taxon>Heliantheae alliance</taxon>
        <taxon>Tageteae</taxon>
        <taxon>Tagetes</taxon>
    </lineage>
</organism>
<evidence type="ECO:0000256" key="2">
    <source>
        <dbReference type="SAM" id="Phobius"/>
    </source>
</evidence>
<feature type="compositionally biased region" description="Basic residues" evidence="1">
    <location>
        <begin position="1"/>
        <end position="12"/>
    </location>
</feature>
<dbReference type="PANTHER" id="PTHR47603:SF1">
    <property type="entry name" value="PPR CONTAINING-LIKE PROTEIN"/>
    <property type="match status" value="1"/>
</dbReference>
<accession>A0AAD8P147</accession>